<dbReference type="AlphaFoldDB" id="A0A0D0GCJ1"/>
<evidence type="ECO:0000313" key="2">
    <source>
        <dbReference type="Proteomes" id="UP000032049"/>
    </source>
</evidence>
<dbReference type="Pfam" id="PF10008">
    <property type="entry name" value="DUF2251"/>
    <property type="match status" value="1"/>
</dbReference>
<accession>A0A0D0GCJ1</accession>
<evidence type="ECO:0008006" key="3">
    <source>
        <dbReference type="Google" id="ProtNLM"/>
    </source>
</evidence>
<dbReference type="PIRSF" id="PIRSF007050">
    <property type="entry name" value="UPC007050"/>
    <property type="match status" value="1"/>
</dbReference>
<dbReference type="STRING" id="1503925.TH53_22875"/>
<reference evidence="1 2" key="1">
    <citation type="submission" date="2015-01" db="EMBL/GenBank/DDBJ databases">
        <title>Draft genome sequence of Pedobacter sp. NL19 isolated from sludge of an effluent treatment pond in an abandoned uranium mine.</title>
        <authorList>
            <person name="Santos T."/>
            <person name="Caetano T."/>
            <person name="Covas C."/>
            <person name="Cruz A."/>
            <person name="Mendo S."/>
        </authorList>
    </citation>
    <scope>NUCLEOTIDE SEQUENCE [LARGE SCALE GENOMIC DNA]</scope>
    <source>
        <strain evidence="1 2">NL19</strain>
    </source>
</reference>
<dbReference type="RefSeq" id="WP_041885995.1">
    <property type="nucleotide sequence ID" value="NZ_CP157278.1"/>
</dbReference>
<name>A0A0D0GCJ1_9SPHI</name>
<dbReference type="Proteomes" id="UP000032049">
    <property type="component" value="Unassembled WGS sequence"/>
</dbReference>
<protein>
    <recommendedName>
        <fullName evidence="3">DUF2251 domain-containing protein</fullName>
    </recommendedName>
</protein>
<gene>
    <name evidence="1" type="ORF">TH53_22875</name>
</gene>
<comment type="caution">
    <text evidence="1">The sequence shown here is derived from an EMBL/GenBank/DDBJ whole genome shotgun (WGS) entry which is preliminary data.</text>
</comment>
<proteinExistence type="predicted"/>
<organism evidence="1 2">
    <name type="scientific">Pedobacter lusitanus</name>
    <dbReference type="NCBI Taxonomy" id="1503925"/>
    <lineage>
        <taxon>Bacteria</taxon>
        <taxon>Pseudomonadati</taxon>
        <taxon>Bacteroidota</taxon>
        <taxon>Sphingobacteriia</taxon>
        <taxon>Sphingobacteriales</taxon>
        <taxon>Sphingobacteriaceae</taxon>
        <taxon>Pedobacter</taxon>
    </lineage>
</organism>
<evidence type="ECO:0000313" key="1">
    <source>
        <dbReference type="EMBL" id="KIO75087.1"/>
    </source>
</evidence>
<sequence>MMDKTLLVIYEKQTFHVGQDTFIESTVENDNAVVFEDNCETGYFYAVDRSNNGLKVLDGLHIYNVANVTDRHKPSTVKILWNEKLSKAFLSINDYYHAVFDFQNHAGYCRNGFPETNNSWSDIKERKLTDSLLEELYRNNDR</sequence>
<dbReference type="InterPro" id="IPR014449">
    <property type="entry name" value="UCP007050_HI0931"/>
</dbReference>
<dbReference type="EMBL" id="JXRA01000116">
    <property type="protein sequence ID" value="KIO75087.1"/>
    <property type="molecule type" value="Genomic_DNA"/>
</dbReference>
<keyword evidence="2" id="KW-1185">Reference proteome</keyword>